<dbReference type="OrthoDB" id="20966at2"/>
<evidence type="ECO:0000313" key="1">
    <source>
        <dbReference type="EMBL" id="TXD33728.1"/>
    </source>
</evidence>
<dbReference type="RefSeq" id="WP_146983382.1">
    <property type="nucleotide sequence ID" value="NZ_VOSM01000019.1"/>
</dbReference>
<dbReference type="EMBL" id="VOSM01000019">
    <property type="protein sequence ID" value="TXD33728.1"/>
    <property type="molecule type" value="Genomic_DNA"/>
</dbReference>
<evidence type="ECO:0000313" key="2">
    <source>
        <dbReference type="Proteomes" id="UP000321412"/>
    </source>
</evidence>
<evidence type="ECO:0008006" key="3">
    <source>
        <dbReference type="Google" id="ProtNLM"/>
    </source>
</evidence>
<name>A0A5C6X3R3_9DELT</name>
<dbReference type="Proteomes" id="UP000321412">
    <property type="component" value="Unassembled WGS sequence"/>
</dbReference>
<accession>A0A5C6X3R3</accession>
<reference evidence="1 2" key="1">
    <citation type="submission" date="2019-08" db="EMBL/GenBank/DDBJ databases">
        <title>Bradymonadales sp. TMQ4.</title>
        <authorList>
            <person name="Liang Q."/>
        </authorList>
    </citation>
    <scope>NUCLEOTIDE SEQUENCE [LARGE SCALE GENOMIC DNA]</scope>
    <source>
        <strain evidence="1 2">TMQ4</strain>
    </source>
</reference>
<protein>
    <recommendedName>
        <fullName evidence="3">ATP-grasp domain-containing protein</fullName>
    </recommendedName>
</protein>
<proteinExistence type="predicted"/>
<comment type="caution">
    <text evidence="1">The sequence shown here is derived from an EMBL/GenBank/DDBJ whole genome shotgun (WGS) entry which is preliminary data.</text>
</comment>
<dbReference type="AlphaFoldDB" id="A0A5C6X3R3"/>
<keyword evidence="2" id="KW-1185">Reference proteome</keyword>
<sequence length="335" mass="35357">MSYVLTNLEFELALSGAPIPKAVRAMSARWSHILRLLEPEAEVVVWPPAEGAVARLEAGRRLVPWGWTGEVVAFAERAGLEVGLVDIGVVREVNDKRFGLGIEALAGSAVCGSEAELAEAVRGLEAGWVLKHPFGVSGRGQLRGRGAELPDDARRWAQRVFGAGLGVVVEPRVEIEAERSLHFEIEAGGAVREVGMCALEADATGTFRGLGLGSAVDVLEEDALLWEGARKAARAVAERGYVGPVGVDAYVGWYVGERVVRAVSEINARVSFGRLGLALLGRLERSGWEGARWVHPVRSERGVGAGGEGGAGEGGVCLPQGVDPAGRSGTYVLRG</sequence>
<organism evidence="1 2">
    <name type="scientific">Lujinxingia vulgaris</name>
    <dbReference type="NCBI Taxonomy" id="2600176"/>
    <lineage>
        <taxon>Bacteria</taxon>
        <taxon>Deltaproteobacteria</taxon>
        <taxon>Bradymonadales</taxon>
        <taxon>Lujinxingiaceae</taxon>
        <taxon>Lujinxingia</taxon>
    </lineage>
</organism>
<gene>
    <name evidence="1" type="ORF">FRC98_20195</name>
</gene>
<dbReference type="SUPFAM" id="SSF56059">
    <property type="entry name" value="Glutathione synthetase ATP-binding domain-like"/>
    <property type="match status" value="1"/>
</dbReference>